<reference evidence="3" key="1">
    <citation type="journal article" date="2019" name="Int. J. Syst. Evol. Microbiol.">
        <title>The Global Catalogue of Microorganisms (GCM) 10K type strain sequencing project: providing services to taxonomists for standard genome sequencing and annotation.</title>
        <authorList>
            <consortium name="The Broad Institute Genomics Platform"/>
            <consortium name="The Broad Institute Genome Sequencing Center for Infectious Disease"/>
            <person name="Wu L."/>
            <person name="Ma J."/>
        </authorList>
    </citation>
    <scope>NUCLEOTIDE SEQUENCE [LARGE SCALE GENOMIC DNA]</scope>
    <source>
        <strain evidence="3">JCM 17925</strain>
    </source>
</reference>
<dbReference type="PANTHER" id="PTHR43162:SF1">
    <property type="entry name" value="PRESTALK A DIFFERENTIATION PROTEIN A"/>
    <property type="match status" value="1"/>
</dbReference>
<dbReference type="EMBL" id="BAABHB010000003">
    <property type="protein sequence ID" value="GAA4404769.1"/>
    <property type="molecule type" value="Genomic_DNA"/>
</dbReference>
<dbReference type="Pfam" id="PF05368">
    <property type="entry name" value="NmrA"/>
    <property type="match status" value="1"/>
</dbReference>
<organism evidence="2 3">
    <name type="scientific">Nibrella viscosa</name>
    <dbReference type="NCBI Taxonomy" id="1084524"/>
    <lineage>
        <taxon>Bacteria</taxon>
        <taxon>Pseudomonadati</taxon>
        <taxon>Bacteroidota</taxon>
        <taxon>Cytophagia</taxon>
        <taxon>Cytophagales</taxon>
        <taxon>Spirosomataceae</taxon>
        <taxon>Nibrella</taxon>
    </lineage>
</organism>
<comment type="caution">
    <text evidence="2">The sequence shown here is derived from an EMBL/GenBank/DDBJ whole genome shotgun (WGS) entry which is preliminary data.</text>
</comment>
<dbReference type="Gene3D" id="3.90.25.10">
    <property type="entry name" value="UDP-galactose 4-epimerase, domain 1"/>
    <property type="match status" value="1"/>
</dbReference>
<dbReference type="InterPro" id="IPR008030">
    <property type="entry name" value="NmrA-like"/>
</dbReference>
<name>A0ABP8KDQ1_9BACT</name>
<dbReference type="CDD" id="cd05269">
    <property type="entry name" value="TMR_SDR_a"/>
    <property type="match status" value="1"/>
</dbReference>
<proteinExistence type="predicted"/>
<dbReference type="Proteomes" id="UP001500936">
    <property type="component" value="Unassembled WGS sequence"/>
</dbReference>
<gene>
    <name evidence="2" type="ORF">GCM10023187_22510</name>
</gene>
<accession>A0ABP8KDQ1</accession>
<keyword evidence="3" id="KW-1185">Reference proteome</keyword>
<protein>
    <submittedName>
        <fullName evidence="2">NmrA family NAD(P)-binding protein</fullName>
    </submittedName>
</protein>
<evidence type="ECO:0000313" key="2">
    <source>
        <dbReference type="EMBL" id="GAA4404769.1"/>
    </source>
</evidence>
<dbReference type="InterPro" id="IPR051604">
    <property type="entry name" value="Ergot_Alk_Oxidoreductase"/>
</dbReference>
<evidence type="ECO:0000313" key="3">
    <source>
        <dbReference type="Proteomes" id="UP001500936"/>
    </source>
</evidence>
<dbReference type="PANTHER" id="PTHR43162">
    <property type="match status" value="1"/>
</dbReference>
<dbReference type="RefSeq" id="WP_345267036.1">
    <property type="nucleotide sequence ID" value="NZ_BAABHB010000003.1"/>
</dbReference>
<evidence type="ECO:0000259" key="1">
    <source>
        <dbReference type="Pfam" id="PF05368"/>
    </source>
</evidence>
<dbReference type="InterPro" id="IPR036291">
    <property type="entry name" value="NAD(P)-bd_dom_sf"/>
</dbReference>
<sequence length="290" mass="32268">MSERILITGASGNVGTETINALTTRKTGGYEVLAGVRHPAEDRAGVPDSVTDLVRLDFTNPRTFDTALEGIDRVLLVRPPQLADVAKYFAPFVAAMQRAGTKQVVFLSLQGVENNPLTPHAKIETLITEAGLPYTFLRPSFFMQNLSTTHRKEIRERNEIFVPAGKGKTSFIDVRDIGAVAALTLTSTGHINKAYELTGSEALSYYEIADILSDVLDRKITYTDPSIFRFVWRKRIRENVSLGFVLIMVALYSVAKAGRAAGLTDEIQRLLDRAPIAFRQFAEDYRQVWK</sequence>
<dbReference type="Gene3D" id="3.40.50.720">
    <property type="entry name" value="NAD(P)-binding Rossmann-like Domain"/>
    <property type="match status" value="1"/>
</dbReference>
<dbReference type="SUPFAM" id="SSF51735">
    <property type="entry name" value="NAD(P)-binding Rossmann-fold domains"/>
    <property type="match status" value="1"/>
</dbReference>
<feature type="domain" description="NmrA-like" evidence="1">
    <location>
        <begin position="2"/>
        <end position="224"/>
    </location>
</feature>